<proteinExistence type="predicted"/>
<organism evidence="7 8">
    <name type="scientific">Thiohalorhabdus methylotrophus</name>
    <dbReference type="NCBI Taxonomy" id="3242694"/>
    <lineage>
        <taxon>Bacteria</taxon>
        <taxon>Pseudomonadati</taxon>
        <taxon>Pseudomonadota</taxon>
        <taxon>Gammaproteobacteria</taxon>
        <taxon>Thiohalorhabdales</taxon>
        <taxon>Thiohalorhabdaceae</taxon>
        <taxon>Thiohalorhabdus</taxon>
    </lineage>
</organism>
<evidence type="ECO:0000256" key="4">
    <source>
        <dbReference type="ARBA" id="ARBA00022679"/>
    </source>
</evidence>
<accession>A0ABV4TPN1</accession>
<dbReference type="PANTHER" id="PTHR30606">
    <property type="entry name" value="LIPID A BIOSYNTHESIS LAUROYL ACYLTRANSFERASE"/>
    <property type="match status" value="1"/>
</dbReference>
<dbReference type="RefSeq" id="WP_373654074.1">
    <property type="nucleotide sequence ID" value="NZ_JBGUAW010000001.1"/>
</dbReference>
<evidence type="ECO:0000256" key="5">
    <source>
        <dbReference type="ARBA" id="ARBA00023136"/>
    </source>
</evidence>
<dbReference type="GO" id="GO:0016746">
    <property type="term" value="F:acyltransferase activity"/>
    <property type="evidence" value="ECO:0007669"/>
    <property type="project" value="UniProtKB-KW"/>
</dbReference>
<evidence type="ECO:0000256" key="6">
    <source>
        <dbReference type="ARBA" id="ARBA00023315"/>
    </source>
</evidence>
<evidence type="ECO:0000256" key="1">
    <source>
        <dbReference type="ARBA" id="ARBA00004533"/>
    </source>
</evidence>
<sequence>MPAEESQPIRLRHRLEAAALGGLLRLLRALPARTRYALAGRVGEWARHMDRRHARVARESLALRYGEETADQKVREVFRELGHLAGEMALLERLSPQELQSMVTAVEGREHLEATTADPRGVLILSVHGGNWELLAQNLPHYGLNPLHVVYRPLDNPLLEDRLRACRERHGVHAIDRRRSSREVLEALRRGETVAMLMDQHLRDSTRIWLPFLGEPVRVPTTFARFAKKSGCLVLPAFMVREGAERFRLVFLPTIEPDRFGDDEDGIRDLTAETVAAMEAGIALAPAQWFWVHRRWRSEPRALLPDQRQPPWSGSVRP</sequence>
<protein>
    <submittedName>
        <fullName evidence="7">Lysophospholipid acyltransferase family protein</fullName>
    </submittedName>
</protein>
<evidence type="ECO:0000256" key="2">
    <source>
        <dbReference type="ARBA" id="ARBA00022475"/>
    </source>
</evidence>
<name>A0ABV4TPN1_9GAMM</name>
<keyword evidence="2" id="KW-1003">Cell membrane</keyword>
<evidence type="ECO:0000313" key="8">
    <source>
        <dbReference type="Proteomes" id="UP001575181"/>
    </source>
</evidence>
<keyword evidence="4" id="KW-0808">Transferase</keyword>
<keyword evidence="8" id="KW-1185">Reference proteome</keyword>
<keyword evidence="6 7" id="KW-0012">Acyltransferase</keyword>
<dbReference type="PANTHER" id="PTHR30606:SF10">
    <property type="entry name" value="PHOSPHATIDYLINOSITOL MANNOSIDE ACYLTRANSFERASE"/>
    <property type="match status" value="1"/>
</dbReference>
<reference evidence="7 8" key="1">
    <citation type="submission" date="2024-08" db="EMBL/GenBank/DDBJ databases">
        <title>Whole-genome sequencing of halo(alkali)philic microorganisms from hypersaline lakes.</title>
        <authorList>
            <person name="Sorokin D.Y."/>
            <person name="Merkel A.Y."/>
            <person name="Messina E."/>
            <person name="Yakimov M."/>
        </authorList>
    </citation>
    <scope>NUCLEOTIDE SEQUENCE [LARGE SCALE GENOMIC DNA]</scope>
    <source>
        <strain evidence="7 8">Cl-TMA</strain>
    </source>
</reference>
<comment type="subcellular location">
    <subcellularLocation>
        <location evidence="1">Cell inner membrane</location>
    </subcellularLocation>
</comment>
<gene>
    <name evidence="7" type="ORF">ACERLL_00395</name>
</gene>
<dbReference type="Pfam" id="PF03279">
    <property type="entry name" value="Lip_A_acyltrans"/>
    <property type="match status" value="1"/>
</dbReference>
<keyword evidence="3" id="KW-0997">Cell inner membrane</keyword>
<keyword evidence="5" id="KW-0472">Membrane</keyword>
<dbReference type="EMBL" id="JBGUAW010000001">
    <property type="protein sequence ID" value="MFA9459283.1"/>
    <property type="molecule type" value="Genomic_DNA"/>
</dbReference>
<dbReference type="PIRSF" id="PIRSF026649">
    <property type="entry name" value="MsbB"/>
    <property type="match status" value="1"/>
</dbReference>
<evidence type="ECO:0000256" key="3">
    <source>
        <dbReference type="ARBA" id="ARBA00022519"/>
    </source>
</evidence>
<comment type="caution">
    <text evidence="7">The sequence shown here is derived from an EMBL/GenBank/DDBJ whole genome shotgun (WGS) entry which is preliminary data.</text>
</comment>
<dbReference type="InterPro" id="IPR004960">
    <property type="entry name" value="LipA_acyltrans"/>
</dbReference>
<evidence type="ECO:0000313" key="7">
    <source>
        <dbReference type="EMBL" id="MFA9459283.1"/>
    </source>
</evidence>
<dbReference type="CDD" id="cd07984">
    <property type="entry name" value="LPLAT_LABLAT-like"/>
    <property type="match status" value="1"/>
</dbReference>
<dbReference type="Proteomes" id="UP001575181">
    <property type="component" value="Unassembled WGS sequence"/>
</dbReference>